<gene>
    <name evidence="1" type="ORF">F4693_003213</name>
</gene>
<dbReference type="RefSeq" id="WP_184507653.1">
    <property type="nucleotide sequence ID" value="NZ_JACHBT010000019.1"/>
</dbReference>
<dbReference type="InterPro" id="IPR019056">
    <property type="entry name" value="Phage_TAC_6"/>
</dbReference>
<organism evidence="1 2">
    <name type="scientific">Sphingomonas endophytica</name>
    <dbReference type="NCBI Taxonomy" id="869719"/>
    <lineage>
        <taxon>Bacteria</taxon>
        <taxon>Pseudomonadati</taxon>
        <taxon>Pseudomonadota</taxon>
        <taxon>Alphaproteobacteria</taxon>
        <taxon>Sphingomonadales</taxon>
        <taxon>Sphingomonadaceae</taxon>
        <taxon>Sphingomonas</taxon>
    </lineage>
</organism>
<dbReference type="EMBL" id="JACHBT010000019">
    <property type="protein sequence ID" value="MBB6506216.1"/>
    <property type="molecule type" value="Genomic_DNA"/>
</dbReference>
<dbReference type="Proteomes" id="UP000522313">
    <property type="component" value="Unassembled WGS sequence"/>
</dbReference>
<evidence type="ECO:0000313" key="2">
    <source>
        <dbReference type="Proteomes" id="UP000522313"/>
    </source>
</evidence>
<reference evidence="1 2" key="1">
    <citation type="submission" date="2020-08" db="EMBL/GenBank/DDBJ databases">
        <title>The Agave Microbiome: Exploring the role of microbial communities in plant adaptations to desert environments.</title>
        <authorList>
            <person name="Partida-Martinez L.P."/>
        </authorList>
    </citation>
    <scope>NUCLEOTIDE SEQUENCE [LARGE SCALE GENOMIC DNA]</scope>
    <source>
        <strain evidence="1 2">AS3.13</strain>
    </source>
</reference>
<sequence>MTTFAGAGVRSFAEAAGRLAGLAGAVFGWRPDHFWRATPAELAALVRACTPEAATPPDAATIAAMQEAFPDG</sequence>
<dbReference type="Pfam" id="PF09550">
    <property type="entry name" value="Phage_TAC_6"/>
    <property type="match status" value="1"/>
</dbReference>
<accession>A0A7X0JGL9</accession>
<evidence type="ECO:0000313" key="1">
    <source>
        <dbReference type="EMBL" id="MBB6506216.1"/>
    </source>
</evidence>
<comment type="caution">
    <text evidence="1">The sequence shown here is derived from an EMBL/GenBank/DDBJ whole genome shotgun (WGS) entry which is preliminary data.</text>
</comment>
<dbReference type="AlphaFoldDB" id="A0A7X0JGL9"/>
<proteinExistence type="predicted"/>
<name>A0A7X0JGL9_9SPHN</name>
<protein>
    <submittedName>
        <fullName evidence="1">Putative phage protein (TIGR02216 family)</fullName>
    </submittedName>
</protein>
<reference evidence="1 2" key="2">
    <citation type="submission" date="2020-08" db="EMBL/GenBank/DDBJ databases">
        <authorList>
            <person name="Partida-Martinez L."/>
            <person name="Huntemann M."/>
            <person name="Clum A."/>
            <person name="Wang J."/>
            <person name="Palaniappan K."/>
            <person name="Ritter S."/>
            <person name="Chen I.-M."/>
            <person name="Stamatis D."/>
            <person name="Reddy T."/>
            <person name="O'Malley R."/>
            <person name="Daum C."/>
            <person name="Shapiro N."/>
            <person name="Ivanova N."/>
            <person name="Kyrpides N."/>
            <person name="Woyke T."/>
        </authorList>
    </citation>
    <scope>NUCLEOTIDE SEQUENCE [LARGE SCALE GENOMIC DNA]</scope>
    <source>
        <strain evidence="1 2">AS3.13</strain>
    </source>
</reference>